<proteinExistence type="predicted"/>
<dbReference type="Pfam" id="PF01636">
    <property type="entry name" value="APH"/>
    <property type="match status" value="1"/>
</dbReference>
<feature type="domain" description="Aminoglycoside phosphotransferase" evidence="2">
    <location>
        <begin position="78"/>
        <end position="289"/>
    </location>
</feature>
<evidence type="ECO:0000313" key="4">
    <source>
        <dbReference type="Proteomes" id="UP000194218"/>
    </source>
</evidence>
<dbReference type="Gene3D" id="3.90.1200.10">
    <property type="match status" value="1"/>
</dbReference>
<sequence>MTPPTSPAPSAGAAGARSRLAAGQSAAAVGAAAGAGQPGGGDPLAAQRTERALRCATTAARRLGLRPGEPRVLHDIFNVLVHLDPEPVVVRVPSLTLLSPEEQAARQRRELAVTGWLADTGAPVVRPSPLVPREPVACEDASLTFWEFVVETDRLSLADIAAADPRRLADRFTEQNGWAAELHRLLAGFPDAADLPVLAPLVPGIGRLLDRLRREPVLLTTADLDRAEREYAGLEALVAAPAASFPGVRLQALHGDSPGYNVLRTANGHLFSDFEDTTLGPVEWDLTMLDDAALESYENAAGLRLDRALLDVLDGARLLQAVSSLAVTSRMPQLRDMLAPAVEQWRARPPLTLPGT</sequence>
<evidence type="ECO:0000313" key="3">
    <source>
        <dbReference type="EMBL" id="ARQ68920.1"/>
    </source>
</evidence>
<dbReference type="RefSeq" id="WP_255308026.1">
    <property type="nucleotide sequence ID" value="NZ_CP021121.1"/>
</dbReference>
<dbReference type="Proteomes" id="UP000194218">
    <property type="component" value="Chromosome"/>
</dbReference>
<dbReference type="InterPro" id="IPR002575">
    <property type="entry name" value="Aminoglycoside_PTrfase"/>
</dbReference>
<dbReference type="AlphaFoldDB" id="A0A1W7CX66"/>
<dbReference type="KEGG" id="smao:CAG99_08630"/>
<keyword evidence="4" id="KW-1185">Reference proteome</keyword>
<evidence type="ECO:0000256" key="1">
    <source>
        <dbReference type="SAM" id="MobiDB-lite"/>
    </source>
</evidence>
<feature type="region of interest" description="Disordered" evidence="1">
    <location>
        <begin position="25"/>
        <end position="45"/>
    </location>
</feature>
<keyword evidence="3" id="KW-0808">Transferase</keyword>
<dbReference type="SUPFAM" id="SSF56112">
    <property type="entry name" value="Protein kinase-like (PK-like)"/>
    <property type="match status" value="1"/>
</dbReference>
<dbReference type="GO" id="GO:0016740">
    <property type="term" value="F:transferase activity"/>
    <property type="evidence" value="ECO:0007669"/>
    <property type="project" value="UniProtKB-KW"/>
</dbReference>
<protein>
    <submittedName>
        <fullName evidence="3">Aminoglycoside phosphotransferase</fullName>
    </submittedName>
</protein>
<organism evidence="3 4">
    <name type="scientific">Streptomyces marincola</name>
    <dbReference type="NCBI Taxonomy" id="2878388"/>
    <lineage>
        <taxon>Bacteria</taxon>
        <taxon>Bacillati</taxon>
        <taxon>Actinomycetota</taxon>
        <taxon>Actinomycetes</taxon>
        <taxon>Kitasatosporales</taxon>
        <taxon>Streptomycetaceae</taxon>
        <taxon>Streptomyces</taxon>
    </lineage>
</organism>
<name>A0A1W7CX66_9ACTN</name>
<evidence type="ECO:0000259" key="2">
    <source>
        <dbReference type="Pfam" id="PF01636"/>
    </source>
</evidence>
<dbReference type="InterPro" id="IPR011009">
    <property type="entry name" value="Kinase-like_dom_sf"/>
</dbReference>
<accession>A0A1W7CX66</accession>
<feature type="compositionally biased region" description="Low complexity" evidence="1">
    <location>
        <begin position="25"/>
        <end position="35"/>
    </location>
</feature>
<gene>
    <name evidence="3" type="ORF">CAG99_08630</name>
</gene>
<reference evidence="3 4" key="1">
    <citation type="submission" date="2017-05" db="EMBL/GenBank/DDBJ databases">
        <title>Complete genome sequence of Streptomyces sp. SCSIO 03032 revealed the diverse biosynthetic pathways for its bioactive secondary metabolites.</title>
        <authorList>
            <person name="Ma L."/>
            <person name="Zhu Y."/>
            <person name="Zhang W."/>
            <person name="Zhang G."/>
            <person name="Tian X."/>
            <person name="Zhang S."/>
            <person name="Zhang C."/>
        </authorList>
    </citation>
    <scope>NUCLEOTIDE SEQUENCE [LARGE SCALE GENOMIC DNA]</scope>
    <source>
        <strain evidence="3 4">SCSIO 03032</strain>
    </source>
</reference>
<dbReference type="EMBL" id="CP021121">
    <property type="protein sequence ID" value="ARQ68920.1"/>
    <property type="molecule type" value="Genomic_DNA"/>
</dbReference>